<reference evidence="1" key="2">
    <citation type="submission" date="2015-06" db="UniProtKB">
        <authorList>
            <consortium name="EnsemblMetazoa"/>
        </authorList>
    </citation>
    <scope>IDENTIFICATION</scope>
</reference>
<protein>
    <submittedName>
        <fullName evidence="1">Uncharacterized protein</fullName>
    </submittedName>
</protein>
<dbReference type="Proteomes" id="UP000015104">
    <property type="component" value="Unassembled WGS sequence"/>
</dbReference>
<dbReference type="EnsemblMetazoa" id="tetur39g00140.1">
    <property type="protein sequence ID" value="tetur39g00140.1"/>
    <property type="gene ID" value="tetur39g00140"/>
</dbReference>
<name>T1L4I5_TETUR</name>
<proteinExistence type="predicted"/>
<reference evidence="2" key="1">
    <citation type="submission" date="2011-08" db="EMBL/GenBank/DDBJ databases">
        <authorList>
            <person name="Rombauts S."/>
        </authorList>
    </citation>
    <scope>NUCLEOTIDE SEQUENCE</scope>
    <source>
        <strain evidence="2">London</strain>
    </source>
</reference>
<sequence length="90" mass="10111">MYRFLYPPGEESSLILASNFKVNMKLKSGAIFTNGPYLAFPCLTDGKPDQPSMYDILCKAGIYLTPRPFDSTETGIYLIHGVTKKTIKRE</sequence>
<organism evidence="1 2">
    <name type="scientific">Tetranychus urticae</name>
    <name type="common">Two-spotted spider mite</name>
    <dbReference type="NCBI Taxonomy" id="32264"/>
    <lineage>
        <taxon>Eukaryota</taxon>
        <taxon>Metazoa</taxon>
        <taxon>Ecdysozoa</taxon>
        <taxon>Arthropoda</taxon>
        <taxon>Chelicerata</taxon>
        <taxon>Arachnida</taxon>
        <taxon>Acari</taxon>
        <taxon>Acariformes</taxon>
        <taxon>Trombidiformes</taxon>
        <taxon>Prostigmata</taxon>
        <taxon>Eleutherengona</taxon>
        <taxon>Raphignathae</taxon>
        <taxon>Tetranychoidea</taxon>
        <taxon>Tetranychidae</taxon>
        <taxon>Tetranychus</taxon>
    </lineage>
</organism>
<accession>T1L4I5</accession>
<dbReference type="AlphaFoldDB" id="T1L4I5"/>
<evidence type="ECO:0000313" key="1">
    <source>
        <dbReference type="EnsemblMetazoa" id="tetur39g00140.1"/>
    </source>
</evidence>
<dbReference type="HOGENOM" id="CLU_2443665_0_0_1"/>
<keyword evidence="2" id="KW-1185">Reference proteome</keyword>
<evidence type="ECO:0000313" key="2">
    <source>
        <dbReference type="Proteomes" id="UP000015104"/>
    </source>
</evidence>
<dbReference type="EMBL" id="CAEY01001102">
    <property type="status" value="NOT_ANNOTATED_CDS"/>
    <property type="molecule type" value="Genomic_DNA"/>
</dbReference>